<dbReference type="SUPFAM" id="SSF58104">
    <property type="entry name" value="Methyl-accepting chemotaxis protein (MCP) signaling domain"/>
    <property type="match status" value="1"/>
</dbReference>
<keyword evidence="1 3" id="KW-0807">Transducer</keyword>
<dbReference type="InterPro" id="IPR004089">
    <property type="entry name" value="MCPsignal_dom"/>
</dbReference>
<keyword evidence="4" id="KW-0812">Transmembrane</keyword>
<keyword evidence="7" id="KW-1185">Reference proteome</keyword>
<dbReference type="PANTHER" id="PTHR32089">
    <property type="entry name" value="METHYL-ACCEPTING CHEMOTAXIS PROTEIN MCPB"/>
    <property type="match status" value="1"/>
</dbReference>
<feature type="domain" description="Methyl-accepting transducer" evidence="5">
    <location>
        <begin position="170"/>
        <end position="399"/>
    </location>
</feature>
<dbReference type="Gene3D" id="1.20.120.1530">
    <property type="match status" value="1"/>
</dbReference>
<dbReference type="Proteomes" id="UP000199615">
    <property type="component" value="Unassembled WGS sequence"/>
</dbReference>
<dbReference type="GO" id="GO:0007165">
    <property type="term" value="P:signal transduction"/>
    <property type="evidence" value="ECO:0007669"/>
    <property type="project" value="UniProtKB-KW"/>
</dbReference>
<dbReference type="InterPro" id="IPR004090">
    <property type="entry name" value="Chemotax_Me-accpt_rcpt"/>
</dbReference>
<dbReference type="PRINTS" id="PR00260">
    <property type="entry name" value="CHEMTRNSDUCR"/>
</dbReference>
<feature type="transmembrane region" description="Helical" evidence="4">
    <location>
        <begin position="12"/>
        <end position="30"/>
    </location>
</feature>
<dbReference type="Pfam" id="PF00015">
    <property type="entry name" value="MCPsignal"/>
    <property type="match status" value="1"/>
</dbReference>
<dbReference type="OrthoDB" id="5179380at2"/>
<evidence type="ECO:0000259" key="5">
    <source>
        <dbReference type="PROSITE" id="PS50111"/>
    </source>
</evidence>
<protein>
    <submittedName>
        <fullName evidence="6">Methyl-accepting chemotaxis sensory transducer</fullName>
    </submittedName>
</protein>
<dbReference type="AlphaFoldDB" id="A0A1H8NPL1"/>
<feature type="transmembrane region" description="Helical" evidence="4">
    <location>
        <begin position="36"/>
        <end position="55"/>
    </location>
</feature>
<comment type="similarity">
    <text evidence="2">Belongs to the methyl-accepting chemotaxis (MCP) protein family.</text>
</comment>
<dbReference type="EMBL" id="FODT01000002">
    <property type="protein sequence ID" value="SEO31328.1"/>
    <property type="molecule type" value="Genomic_DNA"/>
</dbReference>
<keyword evidence="4" id="KW-1133">Transmembrane helix</keyword>
<dbReference type="SMART" id="SM00283">
    <property type="entry name" value="MA"/>
    <property type="match status" value="1"/>
</dbReference>
<accession>A0A1H8NPL1</accession>
<dbReference type="Gene3D" id="1.10.287.950">
    <property type="entry name" value="Methyl-accepting chemotaxis protein"/>
    <property type="match status" value="1"/>
</dbReference>
<organism evidence="6 7">
    <name type="scientific">Rhodopseudomonas pseudopalustris</name>
    <dbReference type="NCBI Taxonomy" id="1513892"/>
    <lineage>
        <taxon>Bacteria</taxon>
        <taxon>Pseudomonadati</taxon>
        <taxon>Pseudomonadota</taxon>
        <taxon>Alphaproteobacteria</taxon>
        <taxon>Hyphomicrobiales</taxon>
        <taxon>Nitrobacteraceae</taxon>
        <taxon>Rhodopseudomonas</taxon>
    </lineage>
</organism>
<reference evidence="7" key="1">
    <citation type="submission" date="2016-10" db="EMBL/GenBank/DDBJ databases">
        <authorList>
            <person name="Varghese N."/>
            <person name="Submissions S."/>
        </authorList>
    </citation>
    <scope>NUCLEOTIDE SEQUENCE [LARGE SCALE GENOMIC DNA]</scope>
    <source>
        <strain evidence="7">DSM 123</strain>
    </source>
</reference>
<sequence length="440" mass="46015">MTNLCSLSKAQLNLAVIIVASTIALALAVMEYRVAALTIQSVAIVATALALYRMVQTTRLIQSARDVCQRIAAGDFEARILEIPDNGRTGDLLRAINDAIDGCDAFVREATAAMNAVQQRRYFRRILPGGLHGALLRGTTTINGATESIEARIRSFEQHAARLEGAVSNVVGSLDKDSSGMRDTAGNLANGASTTRQSLTAVAAASEQASGNMRSVASATAGLSSSARAVGVDIGRSSEIVSRAVARVSEASSNVAELREVADRISQVVRSIEVIARQTNLLALNATIEAARAGEAGRGFAVVAHEVKSLAEQTAQFTGEIEAQVDHVHGAADAVSKSIGEIGAVMTEVVGITGTVAEAVEAQSVATAQIAQNIEQAFTVVSEITSSIQTVTATARETETYAAATMTTSGHLASQSEVLAHQIRDYLDQVRKDLVEQNAA</sequence>
<evidence type="ECO:0000313" key="7">
    <source>
        <dbReference type="Proteomes" id="UP000199615"/>
    </source>
</evidence>
<evidence type="ECO:0000256" key="1">
    <source>
        <dbReference type="ARBA" id="ARBA00023224"/>
    </source>
</evidence>
<dbReference type="GO" id="GO:0016020">
    <property type="term" value="C:membrane"/>
    <property type="evidence" value="ECO:0007669"/>
    <property type="project" value="InterPro"/>
</dbReference>
<evidence type="ECO:0000256" key="3">
    <source>
        <dbReference type="PROSITE-ProRule" id="PRU00284"/>
    </source>
</evidence>
<evidence type="ECO:0000256" key="4">
    <source>
        <dbReference type="SAM" id="Phobius"/>
    </source>
</evidence>
<dbReference type="GO" id="GO:0004888">
    <property type="term" value="F:transmembrane signaling receptor activity"/>
    <property type="evidence" value="ECO:0007669"/>
    <property type="project" value="InterPro"/>
</dbReference>
<dbReference type="RefSeq" id="WP_092682010.1">
    <property type="nucleotide sequence ID" value="NZ_FODT01000002.1"/>
</dbReference>
<keyword evidence="4" id="KW-0472">Membrane</keyword>
<dbReference type="GO" id="GO:0006935">
    <property type="term" value="P:chemotaxis"/>
    <property type="evidence" value="ECO:0007669"/>
    <property type="project" value="InterPro"/>
</dbReference>
<evidence type="ECO:0000313" key="6">
    <source>
        <dbReference type="EMBL" id="SEO31328.1"/>
    </source>
</evidence>
<gene>
    <name evidence="6" type="ORF">SAMN05444123_102207</name>
</gene>
<proteinExistence type="inferred from homology"/>
<evidence type="ECO:0000256" key="2">
    <source>
        <dbReference type="ARBA" id="ARBA00029447"/>
    </source>
</evidence>
<dbReference type="PANTHER" id="PTHR32089:SF112">
    <property type="entry name" value="LYSOZYME-LIKE PROTEIN-RELATED"/>
    <property type="match status" value="1"/>
</dbReference>
<name>A0A1H8NPL1_9BRAD</name>
<dbReference type="PROSITE" id="PS50111">
    <property type="entry name" value="CHEMOTAXIS_TRANSDUC_2"/>
    <property type="match status" value="1"/>
</dbReference>